<sequence length="83" mass="9359">MLLVLKRGLEANHQHSAVLWPSYLHGYVQQPGCAAAMMVESALQFAGHSYRLWLVALAQQQRRQFCRQQPPPSWQTTAAAVMP</sequence>
<keyword evidence="2" id="KW-1185">Reference proteome</keyword>
<dbReference type="EMBL" id="LHPG02000022">
    <property type="protein sequence ID" value="PRW20615.1"/>
    <property type="molecule type" value="Genomic_DNA"/>
</dbReference>
<comment type="caution">
    <text evidence="1">The sequence shown here is derived from an EMBL/GenBank/DDBJ whole genome shotgun (WGS) entry which is preliminary data.</text>
</comment>
<reference evidence="1 2" key="1">
    <citation type="journal article" date="2018" name="Plant J.">
        <title>Genome sequences of Chlorella sorokiniana UTEX 1602 and Micractinium conductrix SAG 241.80: implications to maltose excretion by a green alga.</title>
        <authorList>
            <person name="Arriola M.B."/>
            <person name="Velmurugan N."/>
            <person name="Zhang Y."/>
            <person name="Plunkett M.H."/>
            <person name="Hondzo H."/>
            <person name="Barney B.M."/>
        </authorList>
    </citation>
    <scope>NUCLEOTIDE SEQUENCE [LARGE SCALE GENOMIC DNA]</scope>
    <source>
        <strain evidence="2">UTEX 1602</strain>
    </source>
</reference>
<dbReference type="OrthoDB" id="10691756at2759"/>
<accession>A0A2P6TDA0</accession>
<protein>
    <submittedName>
        <fullName evidence="1">Uncharacterized protein</fullName>
    </submittedName>
</protein>
<organism evidence="1 2">
    <name type="scientific">Chlorella sorokiniana</name>
    <name type="common">Freshwater green alga</name>
    <dbReference type="NCBI Taxonomy" id="3076"/>
    <lineage>
        <taxon>Eukaryota</taxon>
        <taxon>Viridiplantae</taxon>
        <taxon>Chlorophyta</taxon>
        <taxon>core chlorophytes</taxon>
        <taxon>Trebouxiophyceae</taxon>
        <taxon>Chlorellales</taxon>
        <taxon>Chlorellaceae</taxon>
        <taxon>Chlorella clade</taxon>
        <taxon>Chlorella</taxon>
    </lineage>
</organism>
<name>A0A2P6TDA0_CHLSO</name>
<gene>
    <name evidence="1" type="ORF">C2E21_8844</name>
</gene>
<evidence type="ECO:0000313" key="2">
    <source>
        <dbReference type="Proteomes" id="UP000239899"/>
    </source>
</evidence>
<dbReference type="AlphaFoldDB" id="A0A2P6TDA0"/>
<dbReference type="Proteomes" id="UP000239899">
    <property type="component" value="Unassembled WGS sequence"/>
</dbReference>
<evidence type="ECO:0000313" key="1">
    <source>
        <dbReference type="EMBL" id="PRW20615.1"/>
    </source>
</evidence>
<proteinExistence type="predicted"/>